<dbReference type="EMBL" id="JAZHXJ010000338">
    <property type="protein sequence ID" value="KAL1864278.1"/>
    <property type="molecule type" value="Genomic_DNA"/>
</dbReference>
<protein>
    <recommendedName>
        <fullName evidence="2">Berberine/berberine-like domain-containing protein</fullName>
    </recommendedName>
</protein>
<name>A0ABR3WLC1_9PEZI</name>
<dbReference type="InterPro" id="IPR012951">
    <property type="entry name" value="BBE"/>
</dbReference>
<feature type="domain" description="Berberine/berberine-like" evidence="2">
    <location>
        <begin position="38"/>
        <end position="80"/>
    </location>
</feature>
<evidence type="ECO:0000259" key="2">
    <source>
        <dbReference type="Pfam" id="PF08031"/>
    </source>
</evidence>
<reference evidence="3 4" key="1">
    <citation type="journal article" date="2024" name="Commun. Biol.">
        <title>Comparative genomic analysis of thermophilic fungi reveals convergent evolutionary adaptations and gene losses.</title>
        <authorList>
            <person name="Steindorff A.S."/>
            <person name="Aguilar-Pontes M.V."/>
            <person name="Robinson A.J."/>
            <person name="Andreopoulos B."/>
            <person name="LaButti K."/>
            <person name="Kuo A."/>
            <person name="Mondo S."/>
            <person name="Riley R."/>
            <person name="Otillar R."/>
            <person name="Haridas S."/>
            <person name="Lipzen A."/>
            <person name="Grimwood J."/>
            <person name="Schmutz J."/>
            <person name="Clum A."/>
            <person name="Reid I.D."/>
            <person name="Moisan M.C."/>
            <person name="Butler G."/>
            <person name="Nguyen T.T.M."/>
            <person name="Dewar K."/>
            <person name="Conant G."/>
            <person name="Drula E."/>
            <person name="Henrissat B."/>
            <person name="Hansel C."/>
            <person name="Singer S."/>
            <person name="Hutchinson M.I."/>
            <person name="de Vries R.P."/>
            <person name="Natvig D.O."/>
            <person name="Powell A.J."/>
            <person name="Tsang A."/>
            <person name="Grigoriev I.V."/>
        </authorList>
    </citation>
    <scope>NUCLEOTIDE SEQUENCE [LARGE SCALE GENOMIC DNA]</scope>
    <source>
        <strain evidence="3 4">ATCC 24622</strain>
    </source>
</reference>
<evidence type="ECO:0000256" key="1">
    <source>
        <dbReference type="SAM" id="MobiDB-lite"/>
    </source>
</evidence>
<organism evidence="3 4">
    <name type="scientific">Phialemonium thermophilum</name>
    <dbReference type="NCBI Taxonomy" id="223376"/>
    <lineage>
        <taxon>Eukaryota</taxon>
        <taxon>Fungi</taxon>
        <taxon>Dikarya</taxon>
        <taxon>Ascomycota</taxon>
        <taxon>Pezizomycotina</taxon>
        <taxon>Sordariomycetes</taxon>
        <taxon>Sordariomycetidae</taxon>
        <taxon>Cephalothecales</taxon>
        <taxon>Cephalothecaceae</taxon>
        <taxon>Phialemonium</taxon>
    </lineage>
</organism>
<keyword evidence="4" id="KW-1185">Reference proteome</keyword>
<dbReference type="Gene3D" id="3.30.465.10">
    <property type="match status" value="1"/>
</dbReference>
<comment type="caution">
    <text evidence="3">The sequence shown here is derived from an EMBL/GenBank/DDBJ whole genome shotgun (WGS) entry which is preliminary data.</text>
</comment>
<evidence type="ECO:0000313" key="3">
    <source>
        <dbReference type="EMBL" id="KAL1864278.1"/>
    </source>
</evidence>
<dbReference type="Proteomes" id="UP001586593">
    <property type="component" value="Unassembled WGS sequence"/>
</dbReference>
<proteinExistence type="predicted"/>
<dbReference type="InterPro" id="IPR016169">
    <property type="entry name" value="FAD-bd_PCMH_sub2"/>
</dbReference>
<gene>
    <name evidence="3" type="ORF">VTK73DRAFT_6009</name>
</gene>
<dbReference type="Pfam" id="PF08031">
    <property type="entry name" value="BBE"/>
    <property type="match status" value="1"/>
</dbReference>
<evidence type="ECO:0000313" key="4">
    <source>
        <dbReference type="Proteomes" id="UP001586593"/>
    </source>
</evidence>
<feature type="compositionally biased region" description="Acidic residues" evidence="1">
    <location>
        <begin position="108"/>
        <end position="151"/>
    </location>
</feature>
<feature type="region of interest" description="Disordered" evidence="1">
    <location>
        <begin position="88"/>
        <end position="151"/>
    </location>
</feature>
<accession>A0ABR3WLC1</accession>
<dbReference type="Gene3D" id="3.40.462.20">
    <property type="match status" value="1"/>
</dbReference>
<sequence>MLIGDQPSGLTAAEARELDARVQEYMDAWRAVTPGSGSYMNEGDPGEPNWQQSFYGDNYDRLLRVKRKRDPWGLFWAPTTVGSEAWEVHPVDGYPNSQNGRLCRAETGWDDDDEGRDDDDDDDDGSWWDQDDDNDSDDDKDDGAWGEDWWW</sequence>